<feature type="domain" description="Ig-like" evidence="8">
    <location>
        <begin position="793"/>
        <end position="884"/>
    </location>
</feature>
<dbReference type="AlphaFoldDB" id="A0A6G1PP66"/>
<feature type="domain" description="Ig-like" evidence="8">
    <location>
        <begin position="564"/>
        <end position="658"/>
    </location>
</feature>
<feature type="compositionally biased region" description="Basic residues" evidence="6">
    <location>
        <begin position="1031"/>
        <end position="1040"/>
    </location>
</feature>
<keyword evidence="4 7" id="KW-0472">Membrane</keyword>
<dbReference type="InterPro" id="IPR036179">
    <property type="entry name" value="Ig-like_dom_sf"/>
</dbReference>
<evidence type="ECO:0000256" key="4">
    <source>
        <dbReference type="ARBA" id="ARBA00023136"/>
    </source>
</evidence>
<feature type="domain" description="Ig-like" evidence="8">
    <location>
        <begin position="246"/>
        <end position="336"/>
    </location>
</feature>
<evidence type="ECO:0000313" key="9">
    <source>
        <dbReference type="EMBL" id="KAF3691778.1"/>
    </source>
</evidence>
<evidence type="ECO:0000313" key="10">
    <source>
        <dbReference type="Proteomes" id="UP000503349"/>
    </source>
</evidence>
<feature type="transmembrane region" description="Helical" evidence="7">
    <location>
        <begin position="899"/>
        <end position="919"/>
    </location>
</feature>
<feature type="domain" description="Ig-like" evidence="8">
    <location>
        <begin position="151"/>
        <end position="239"/>
    </location>
</feature>
<keyword evidence="2 7" id="KW-0812">Transmembrane</keyword>
<feature type="transmembrane region" description="Helical" evidence="7">
    <location>
        <begin position="12"/>
        <end position="29"/>
    </location>
</feature>
<dbReference type="InterPro" id="IPR013783">
    <property type="entry name" value="Ig-like_fold"/>
</dbReference>
<feature type="region of interest" description="Disordered" evidence="6">
    <location>
        <begin position="1023"/>
        <end position="1047"/>
    </location>
</feature>
<gene>
    <name evidence="9" type="ORF">EXN66_Car007453</name>
</gene>
<dbReference type="PROSITE" id="PS50835">
    <property type="entry name" value="IG_LIKE"/>
    <property type="match status" value="4"/>
</dbReference>
<keyword evidence="3 7" id="KW-1133">Transmembrane helix</keyword>
<dbReference type="InterPro" id="IPR003599">
    <property type="entry name" value="Ig_sub"/>
</dbReference>
<dbReference type="Proteomes" id="UP000503349">
    <property type="component" value="Chromosome 7"/>
</dbReference>
<dbReference type="SUPFAM" id="SSF48726">
    <property type="entry name" value="Immunoglobulin"/>
    <property type="match status" value="7"/>
</dbReference>
<comment type="subcellular location">
    <subcellularLocation>
        <location evidence="1">Membrane</location>
        <topology evidence="1">Single-pass membrane protein</topology>
    </subcellularLocation>
</comment>
<dbReference type="Pfam" id="PF08205">
    <property type="entry name" value="C2-set_2"/>
    <property type="match status" value="1"/>
</dbReference>
<name>A0A6G1PP66_CHAAH</name>
<dbReference type="PANTHER" id="PTHR46484">
    <property type="entry name" value="SI:CH211-171H4.5-RELATED"/>
    <property type="match status" value="1"/>
</dbReference>
<evidence type="ECO:0000256" key="3">
    <source>
        <dbReference type="ARBA" id="ARBA00022989"/>
    </source>
</evidence>
<dbReference type="GO" id="GO:0016020">
    <property type="term" value="C:membrane"/>
    <property type="evidence" value="ECO:0007669"/>
    <property type="project" value="UniProtKB-SubCell"/>
</dbReference>
<dbReference type="PANTHER" id="PTHR46484:SF1">
    <property type="entry name" value="SCHWANN CELL MYELIN PROTEIN-RELATED"/>
    <property type="match status" value="1"/>
</dbReference>
<dbReference type="InterPro" id="IPR007110">
    <property type="entry name" value="Ig-like_dom"/>
</dbReference>
<accession>A0A6G1PP66</accession>
<reference evidence="10" key="2">
    <citation type="submission" date="2019-02" db="EMBL/GenBank/DDBJ databases">
        <title>Opniocepnalus argus Var Kimnra genome.</title>
        <authorList>
            <person name="Zhou C."/>
            <person name="Xiao S."/>
        </authorList>
    </citation>
    <scope>NUCLEOTIDE SEQUENCE [LARGE SCALE GENOMIC DNA]</scope>
</reference>
<evidence type="ECO:0000256" key="7">
    <source>
        <dbReference type="SAM" id="Phobius"/>
    </source>
</evidence>
<dbReference type="EMBL" id="CM015718">
    <property type="protein sequence ID" value="KAF3691778.1"/>
    <property type="molecule type" value="Genomic_DNA"/>
</dbReference>
<protein>
    <submittedName>
        <fullName evidence="9">Myelin-associated glycoprotein Siglec-4a</fullName>
    </submittedName>
</protein>
<evidence type="ECO:0000256" key="2">
    <source>
        <dbReference type="ARBA" id="ARBA00022692"/>
    </source>
</evidence>
<dbReference type="Gene3D" id="2.60.40.10">
    <property type="entry name" value="Immunoglobulins"/>
    <property type="match status" value="8"/>
</dbReference>
<evidence type="ECO:0000256" key="5">
    <source>
        <dbReference type="ARBA" id="ARBA00023157"/>
    </source>
</evidence>
<dbReference type="SMART" id="SM00409">
    <property type="entry name" value="IG"/>
    <property type="match status" value="6"/>
</dbReference>
<reference evidence="9 10" key="1">
    <citation type="submission" date="2019-02" db="EMBL/GenBank/DDBJ databases">
        <title>Opniocepnalus argus genome.</title>
        <authorList>
            <person name="Zhou C."/>
            <person name="Xiao S."/>
        </authorList>
    </citation>
    <scope>NUCLEOTIDE SEQUENCE [LARGE SCALE GENOMIC DNA]</scope>
    <source>
        <strain evidence="9">OARG1902GOOAL</strain>
        <tissue evidence="9">Muscle</tissue>
    </source>
</reference>
<keyword evidence="10" id="KW-1185">Reference proteome</keyword>
<evidence type="ECO:0000256" key="1">
    <source>
        <dbReference type="ARBA" id="ARBA00004167"/>
    </source>
</evidence>
<dbReference type="Pfam" id="PF07686">
    <property type="entry name" value="V-set"/>
    <property type="match status" value="1"/>
</dbReference>
<evidence type="ECO:0000259" key="8">
    <source>
        <dbReference type="PROSITE" id="PS50835"/>
    </source>
</evidence>
<keyword evidence="5" id="KW-1015">Disulfide bond</keyword>
<dbReference type="InterPro" id="IPR013106">
    <property type="entry name" value="Ig_V-set"/>
</dbReference>
<sequence>MKVWGKMTGFSYFFLNFYILGYIFSSRAWQVQMPRHIKGMLGSCLVIPCSFDYHQYPPQRPERVVWYQYVNRGYPLVYDSWYPNNVIDKFKGKTHQPYKFKSCTLELNTVSWSHHREKIYPWVDPENVGRSTYRFFDTTVTIEVTDRAEKPELVIYGDKKVGKAVQVECSVYHTCPSNPPTLTLNIPLKGQRLVHVSMSDGRSRTTLVGTLDIKEDKQIVNCYVKHTGDRTASTSEILSAECSFSPLTISTTSVEFLEGHESKVTCTASYTCSKDVPVLTWNYDRMPASTDTREITNGEWSTVSTLTMKASANDHGRALTCYARSKKGQRHEKSITLRVKKSMLSRGWSFTTPSSITGMRGSCIIIPCSFTYSTSQPADLRIIWYLYRSKEYPAVYDQRQAVITKFDGITSLIGSVGERNCSLKIEKLDMSHNQDRLYPWVDVNPITSYHTLGSQIYEKTTQLIVSDRAQQPQLSIISIPRVGEQSRVSCSVQHTCVSAPPTLTLNGTNGDDVTVDTLVSDGIWQRTVERTWTVKETDRSVECTVSYSGGQSARSELRLNVECPYEQITMDKPLGEVTEGVAKNVSCSVFYKCVKNKPTIEWNYKDMQTSLHITDMSSNTHKAVSNLTFIGSLGDNGKSLTCTAQFFTGETSDSATLGIKKYVKPADEIDVEEGVPHSLDADVPSRFSGLTESCVVIPCSFQPQADVILERGIWFRKNGDIVFHNGRSHVINHFKDRTRMLGDLSEGNCSLEIDNIKPFDNGPFCFRAENDMVKYRFNNSCVFIVMKASPEKPVMTSVPAEVDAGSTLIVSCSVKHTCPSHPPVFSWSVQNLTSEVMHTQMTQGLWETTSTITFIVPAGDGVKNLNCTATFWRNKEQVSAVKLNVKGSLMYQMTSSLPVGIPVSIVVLIIIIIAAWFGVSIYRKRNHTDDSLTPPPRPEKRRSLWDRLSRRYPDNRERPPRPEKRRSIWSRFSISAEDGRVGWKNERKPRQSFWSRFSRRQDHAANLSVGYLNNTVTVDYDNQISKPRFPSPKKNRKTPHSVRPEFY</sequence>
<organism evidence="9 10">
    <name type="scientific">Channa argus</name>
    <name type="common">Northern snakehead</name>
    <name type="synonym">Ophicephalus argus</name>
    <dbReference type="NCBI Taxonomy" id="215402"/>
    <lineage>
        <taxon>Eukaryota</taxon>
        <taxon>Metazoa</taxon>
        <taxon>Chordata</taxon>
        <taxon>Craniata</taxon>
        <taxon>Vertebrata</taxon>
        <taxon>Euteleostomi</taxon>
        <taxon>Actinopterygii</taxon>
        <taxon>Neopterygii</taxon>
        <taxon>Teleostei</taxon>
        <taxon>Neoteleostei</taxon>
        <taxon>Acanthomorphata</taxon>
        <taxon>Anabantaria</taxon>
        <taxon>Anabantiformes</taxon>
        <taxon>Channoidei</taxon>
        <taxon>Channidae</taxon>
        <taxon>Channa</taxon>
    </lineage>
</organism>
<dbReference type="InterPro" id="IPR013162">
    <property type="entry name" value="CD80_C2-set"/>
</dbReference>
<proteinExistence type="predicted"/>
<evidence type="ECO:0000256" key="6">
    <source>
        <dbReference type="SAM" id="MobiDB-lite"/>
    </source>
</evidence>